<evidence type="ECO:0000256" key="1">
    <source>
        <dbReference type="ARBA" id="ARBA00022679"/>
    </source>
</evidence>
<dbReference type="InterPro" id="IPR020568">
    <property type="entry name" value="Ribosomal_Su5_D2-typ_SF"/>
</dbReference>
<organism evidence="6 7">
    <name type="scientific">Streptomyces alkaliterrae</name>
    <dbReference type="NCBI Taxonomy" id="2213162"/>
    <lineage>
        <taxon>Bacteria</taxon>
        <taxon>Bacillati</taxon>
        <taxon>Actinomycetota</taxon>
        <taxon>Actinomycetes</taxon>
        <taxon>Kitasatosporales</taxon>
        <taxon>Streptomycetaceae</taxon>
        <taxon>Streptomyces</taxon>
    </lineage>
</organism>
<keyword evidence="3" id="KW-0418">Kinase</keyword>
<evidence type="ECO:0000256" key="4">
    <source>
        <dbReference type="ARBA" id="ARBA00022840"/>
    </source>
</evidence>
<dbReference type="PIRSF" id="PIRSF033887">
    <property type="entry name" value="PduX"/>
    <property type="match status" value="1"/>
</dbReference>
<dbReference type="InterPro" id="IPR012363">
    <property type="entry name" value="PduX"/>
</dbReference>
<feature type="domain" description="GHMP kinase N-terminal" evidence="5">
    <location>
        <begin position="106"/>
        <end position="172"/>
    </location>
</feature>
<proteinExistence type="predicted"/>
<evidence type="ECO:0000256" key="3">
    <source>
        <dbReference type="ARBA" id="ARBA00022777"/>
    </source>
</evidence>
<dbReference type="InterPro" id="IPR014721">
    <property type="entry name" value="Ribsml_uS5_D2-typ_fold_subgr"/>
</dbReference>
<dbReference type="AlphaFoldDB" id="A0A7W3ZL99"/>
<evidence type="ECO:0000313" key="6">
    <source>
        <dbReference type="EMBL" id="MBB1252176.1"/>
    </source>
</evidence>
<dbReference type="SUPFAM" id="SSF54211">
    <property type="entry name" value="Ribosomal protein S5 domain 2-like"/>
    <property type="match status" value="1"/>
</dbReference>
<gene>
    <name evidence="6" type="ORF">H3146_02165</name>
</gene>
<dbReference type="PANTHER" id="PTHR43527">
    <property type="entry name" value="4-DIPHOSPHOCYTIDYL-2-C-METHYL-D-ERYTHRITOL KINASE, CHLOROPLASTIC"/>
    <property type="match status" value="1"/>
</dbReference>
<dbReference type="GO" id="GO:0050515">
    <property type="term" value="F:4-(cytidine 5'-diphospho)-2-C-methyl-D-erythritol kinase activity"/>
    <property type="evidence" value="ECO:0007669"/>
    <property type="project" value="TreeGrafter"/>
</dbReference>
<accession>A0A7W3ZL99</accession>
<evidence type="ECO:0000313" key="7">
    <source>
        <dbReference type="Proteomes" id="UP000525686"/>
    </source>
</evidence>
<dbReference type="Pfam" id="PF00288">
    <property type="entry name" value="GHMP_kinases_N"/>
    <property type="match status" value="1"/>
</dbReference>
<keyword evidence="2" id="KW-0547">Nucleotide-binding</keyword>
<reference evidence="7" key="1">
    <citation type="submission" date="2020-05" db="EMBL/GenBank/DDBJ databases">
        <title>Classification of alakaliphilic streptomycetes isolated from an alkaline soil next to Lonar Crater, India and a proposal for the recognition of Streptomyces alkaliterrae sp. nov.</title>
        <authorList>
            <person name="Golinska P."/>
        </authorList>
    </citation>
    <scope>NUCLEOTIDE SEQUENCE [LARGE SCALE GENOMIC DNA]</scope>
    <source>
        <strain evidence="7">OF3</strain>
    </source>
</reference>
<dbReference type="GO" id="GO:0005524">
    <property type="term" value="F:ATP binding"/>
    <property type="evidence" value="ECO:0007669"/>
    <property type="project" value="UniProtKB-KW"/>
</dbReference>
<dbReference type="InterPro" id="IPR006204">
    <property type="entry name" value="GHMP_kinase_N_dom"/>
</dbReference>
<keyword evidence="1" id="KW-0808">Transferase</keyword>
<evidence type="ECO:0000256" key="2">
    <source>
        <dbReference type="ARBA" id="ARBA00022741"/>
    </source>
</evidence>
<dbReference type="EMBL" id="JABJWZ010000008">
    <property type="protein sequence ID" value="MBB1252176.1"/>
    <property type="molecule type" value="Genomic_DNA"/>
</dbReference>
<name>A0A7W3ZL99_9ACTN</name>
<evidence type="ECO:0000259" key="5">
    <source>
        <dbReference type="Pfam" id="PF00288"/>
    </source>
</evidence>
<dbReference type="PANTHER" id="PTHR43527:SF1">
    <property type="entry name" value="L-THREONINE KINASE"/>
    <property type="match status" value="1"/>
</dbReference>
<dbReference type="Proteomes" id="UP000525686">
    <property type="component" value="Unassembled WGS sequence"/>
</dbReference>
<comment type="caution">
    <text evidence="6">The sequence shown here is derived from an EMBL/GenBank/DDBJ whole genome shotgun (WGS) entry which is preliminary data.</text>
</comment>
<keyword evidence="4" id="KW-0067">ATP-binding</keyword>
<sequence length="330" mass="35838">MRNADPCGTSRRPPVAGRRLPCCAYRRRADVADSNAAAADRRTTWSGACHGTLGELFQGPLRHAGRTEIALVSFPVDRRSWRRFTADPTAAADAVGPLPPGERSARAADMFLRHHRLAMPPGRWHARSELTVGAGMASSTADIVATLRCLFRVFDLPYDRRLVVDTLSRIERSDSVFLDEFALYLSGAHRLVRRLGTAIGFHTAYLVEPAAVDTAAVTPLLTAHYRRNEARYADCLRDLLAAFAAADPLAVAHAATRSAALSQQALPKADFETLLDHKDTFGADGMFVAHTGSVLGYLFARRPSPALKGELSAFFHSLGHPCSFARAGYG</sequence>
<dbReference type="Gene3D" id="3.30.230.10">
    <property type="match status" value="1"/>
</dbReference>
<protein>
    <recommendedName>
        <fullName evidence="5">GHMP kinase N-terminal domain-containing protein</fullName>
    </recommendedName>
</protein>